<keyword evidence="3" id="KW-0378">Hydrolase</keyword>
<proteinExistence type="inferred from homology"/>
<protein>
    <submittedName>
        <fullName evidence="6">Uncharacterized protein</fullName>
    </submittedName>
</protein>
<dbReference type="Pfam" id="PF03575">
    <property type="entry name" value="Peptidase_S51"/>
    <property type="match status" value="1"/>
</dbReference>
<keyword evidence="5" id="KW-1133">Transmembrane helix</keyword>
<dbReference type="EMBL" id="HBGS01057065">
    <property type="protein sequence ID" value="CAD9480368.1"/>
    <property type="molecule type" value="Transcribed_RNA"/>
</dbReference>
<keyword evidence="4" id="KW-0720">Serine protease</keyword>
<reference evidence="6" key="1">
    <citation type="submission" date="2021-01" db="EMBL/GenBank/DDBJ databases">
        <authorList>
            <person name="Corre E."/>
            <person name="Pelletier E."/>
            <person name="Niang G."/>
            <person name="Scheremetjew M."/>
            <person name="Finn R."/>
            <person name="Kale V."/>
            <person name="Holt S."/>
            <person name="Cochrane G."/>
            <person name="Meng A."/>
            <person name="Brown T."/>
            <person name="Cohen L."/>
        </authorList>
    </citation>
    <scope>NUCLEOTIDE SEQUENCE</scope>
    <source>
        <strain evidence="6">CCMP1381</strain>
    </source>
</reference>
<evidence type="ECO:0000256" key="1">
    <source>
        <dbReference type="ARBA" id="ARBA00006534"/>
    </source>
</evidence>
<comment type="similarity">
    <text evidence="1">Belongs to the peptidase S51 family.</text>
</comment>
<dbReference type="AlphaFoldDB" id="A0A7S2H4T9"/>
<keyword evidence="2" id="KW-0645">Protease</keyword>
<dbReference type="GO" id="GO:0008236">
    <property type="term" value="F:serine-type peptidase activity"/>
    <property type="evidence" value="ECO:0007669"/>
    <property type="project" value="UniProtKB-KW"/>
</dbReference>
<dbReference type="GO" id="GO:0006508">
    <property type="term" value="P:proteolysis"/>
    <property type="evidence" value="ECO:0007669"/>
    <property type="project" value="UniProtKB-KW"/>
</dbReference>
<accession>A0A7S2H4T9</accession>
<keyword evidence="5" id="KW-0472">Membrane</keyword>
<dbReference type="InterPro" id="IPR005320">
    <property type="entry name" value="Peptidase_S51"/>
</dbReference>
<gene>
    <name evidence="6" type="ORF">DSPE1174_LOCUS29748</name>
</gene>
<evidence type="ECO:0000256" key="5">
    <source>
        <dbReference type="SAM" id="Phobius"/>
    </source>
</evidence>
<feature type="transmembrane region" description="Helical" evidence="5">
    <location>
        <begin position="27"/>
        <end position="45"/>
    </location>
</feature>
<evidence type="ECO:0000256" key="2">
    <source>
        <dbReference type="ARBA" id="ARBA00022670"/>
    </source>
</evidence>
<organism evidence="6">
    <name type="scientific">Octactis speculum</name>
    <dbReference type="NCBI Taxonomy" id="3111310"/>
    <lineage>
        <taxon>Eukaryota</taxon>
        <taxon>Sar</taxon>
        <taxon>Stramenopiles</taxon>
        <taxon>Ochrophyta</taxon>
        <taxon>Dictyochophyceae</taxon>
        <taxon>Dictyochales</taxon>
        <taxon>Dictyochaceae</taxon>
        <taxon>Octactis</taxon>
    </lineage>
</organism>
<name>A0A7S2H4T9_9STRA</name>
<dbReference type="Gene3D" id="3.40.50.880">
    <property type="match status" value="1"/>
</dbReference>
<dbReference type="InterPro" id="IPR029062">
    <property type="entry name" value="Class_I_gatase-like"/>
</dbReference>
<evidence type="ECO:0000256" key="4">
    <source>
        <dbReference type="ARBA" id="ARBA00022825"/>
    </source>
</evidence>
<keyword evidence="5" id="KW-0812">Transmembrane</keyword>
<sequence length="435" mass="48190">MSPIPKRLSKLPAATSSRVFRWMSKHLIPVCCITLTILPVLWLLPRRRHLVSSTCEAPRCFIPAIHDPEAGCTAQNMNLILTSDGITSGARATFRRMIELTMATRRSDGLGYERHALLLWDAQAAMAEFQGHPTMDGFPDASLAYRGDLQSSVQPVPERKNEGYVDQYIWSVICDELRSSYRQCRTNEEGEDTEAADFVDAVSVRDMKHSSPSELQALVERSVVVYLLGGDTNLLMTRIKHANFAALMRPELQAGRTIYVGRSASTMVAGVDIEQLSRNAASKMHPLPAANTIGQNTFGLGFAQCILRPHGDKFTKGTTDRAWLNTYLRDVWPGKVAPFLMMSDNKKGGEFFVSRHVIAIDSAKTVPLECIGLCEGYPYHHPNVSDVHLTGHTQDHPNSDVMYLGERGNMTGALPHECAAAMSRHNSSGEVTHQR</sequence>
<evidence type="ECO:0000313" key="6">
    <source>
        <dbReference type="EMBL" id="CAD9480368.1"/>
    </source>
</evidence>
<evidence type="ECO:0000256" key="3">
    <source>
        <dbReference type="ARBA" id="ARBA00022801"/>
    </source>
</evidence>